<keyword evidence="3 5" id="KW-1133">Transmembrane helix</keyword>
<evidence type="ECO:0000313" key="7">
    <source>
        <dbReference type="WBParaSite" id="ASIM_0000197101-mRNA-1"/>
    </source>
</evidence>
<name>A0A0M3J359_ANISI</name>
<evidence type="ECO:0000256" key="5">
    <source>
        <dbReference type="SAM" id="Phobius"/>
    </source>
</evidence>
<dbReference type="InterPro" id="IPR011547">
    <property type="entry name" value="SLC26A/SulP_dom"/>
</dbReference>
<feature type="transmembrane region" description="Helical" evidence="5">
    <location>
        <begin position="46"/>
        <end position="64"/>
    </location>
</feature>
<dbReference type="AlphaFoldDB" id="A0A0M3J359"/>
<feature type="transmembrane region" description="Helical" evidence="5">
    <location>
        <begin position="12"/>
        <end position="34"/>
    </location>
</feature>
<proteinExistence type="predicted"/>
<comment type="subcellular location">
    <subcellularLocation>
        <location evidence="1">Membrane</location>
        <topology evidence="1">Multi-pass membrane protein</topology>
    </subcellularLocation>
</comment>
<dbReference type="Gene3D" id="3.30.750.24">
    <property type="entry name" value="STAS domain"/>
    <property type="match status" value="1"/>
</dbReference>
<organism evidence="7">
    <name type="scientific">Anisakis simplex</name>
    <name type="common">Herring worm</name>
    <dbReference type="NCBI Taxonomy" id="6269"/>
    <lineage>
        <taxon>Eukaryota</taxon>
        <taxon>Metazoa</taxon>
        <taxon>Ecdysozoa</taxon>
        <taxon>Nematoda</taxon>
        <taxon>Chromadorea</taxon>
        <taxon>Rhabditida</taxon>
        <taxon>Spirurina</taxon>
        <taxon>Ascaridomorpha</taxon>
        <taxon>Ascaridoidea</taxon>
        <taxon>Anisakidae</taxon>
        <taxon>Anisakis</taxon>
        <taxon>Anisakis simplex complex</taxon>
    </lineage>
</organism>
<dbReference type="GO" id="GO:0016020">
    <property type="term" value="C:membrane"/>
    <property type="evidence" value="ECO:0007669"/>
    <property type="project" value="UniProtKB-SubCell"/>
</dbReference>
<keyword evidence="4 5" id="KW-0472">Membrane</keyword>
<dbReference type="PANTHER" id="PTHR11814">
    <property type="entry name" value="SULFATE TRANSPORTER"/>
    <property type="match status" value="1"/>
</dbReference>
<dbReference type="InterPro" id="IPR036513">
    <property type="entry name" value="STAS_dom_sf"/>
</dbReference>
<feature type="transmembrane region" description="Helical" evidence="5">
    <location>
        <begin position="70"/>
        <end position="88"/>
    </location>
</feature>
<sequence length="231" mass="26007">LIDLIVRFQEFYALGLSAMLGGLFPIYPVSTALGRTMVNVESGSKTQLSALFSCLLLLIIILWLGPLLQTLPMCILAVIIIMALRAMFRKLADLKRLWGASKIDCLIWLVAFVSTVAIDVMLGLAISIIFALLTIIFRSQWPRSETLAPTGGGEDFENLQKYKALSQYPDIHIFRFDSPLFFTNVENFKAKILKQMKSWSDSDSDTNDSVSFLFSYNHQKSIAFPVIYKSF</sequence>
<feature type="domain" description="SLC26A/SulP transporter" evidence="6">
    <location>
        <begin position="9"/>
        <end position="111"/>
    </location>
</feature>
<dbReference type="InterPro" id="IPR001902">
    <property type="entry name" value="SLC26A/SulP_fam"/>
</dbReference>
<evidence type="ECO:0000256" key="3">
    <source>
        <dbReference type="ARBA" id="ARBA00022989"/>
    </source>
</evidence>
<evidence type="ECO:0000256" key="2">
    <source>
        <dbReference type="ARBA" id="ARBA00022692"/>
    </source>
</evidence>
<dbReference type="GO" id="GO:0055085">
    <property type="term" value="P:transmembrane transport"/>
    <property type="evidence" value="ECO:0007669"/>
    <property type="project" value="InterPro"/>
</dbReference>
<evidence type="ECO:0000259" key="6">
    <source>
        <dbReference type="Pfam" id="PF00916"/>
    </source>
</evidence>
<feature type="transmembrane region" description="Helical" evidence="5">
    <location>
        <begin position="109"/>
        <end position="137"/>
    </location>
</feature>
<evidence type="ECO:0000256" key="1">
    <source>
        <dbReference type="ARBA" id="ARBA00004141"/>
    </source>
</evidence>
<dbReference type="Pfam" id="PF00916">
    <property type="entry name" value="Sulfate_transp"/>
    <property type="match status" value="1"/>
</dbReference>
<evidence type="ECO:0000256" key="4">
    <source>
        <dbReference type="ARBA" id="ARBA00023136"/>
    </source>
</evidence>
<accession>A0A0M3J359</accession>
<keyword evidence="2 5" id="KW-0812">Transmembrane</keyword>
<reference evidence="7" key="1">
    <citation type="submission" date="2017-02" db="UniProtKB">
        <authorList>
            <consortium name="WormBaseParasite"/>
        </authorList>
    </citation>
    <scope>IDENTIFICATION</scope>
</reference>
<dbReference type="WBParaSite" id="ASIM_0000197101-mRNA-1">
    <property type="protein sequence ID" value="ASIM_0000197101-mRNA-1"/>
    <property type="gene ID" value="ASIM_0000197101"/>
</dbReference>
<protein>
    <submittedName>
        <fullName evidence="7">Sulfate_transp domain-containing protein</fullName>
    </submittedName>
</protein>